<keyword evidence="3" id="KW-1185">Reference proteome</keyword>
<dbReference type="Proteomes" id="UP001299970">
    <property type="component" value="Unassembled WGS sequence"/>
</dbReference>
<reference evidence="2 3" key="1">
    <citation type="submission" date="2022-03" db="EMBL/GenBank/DDBJ databases">
        <title>Pseudonocardia alaer sp. nov., a novel actinomycete isolated from reed forest soil.</title>
        <authorList>
            <person name="Wang L."/>
        </authorList>
    </citation>
    <scope>NUCLEOTIDE SEQUENCE [LARGE SCALE GENOMIC DNA]</scope>
    <source>
        <strain evidence="2 3">Y-16303</strain>
    </source>
</reference>
<dbReference type="Gene3D" id="3.20.20.30">
    <property type="entry name" value="Luciferase-like domain"/>
    <property type="match status" value="1"/>
</dbReference>
<gene>
    <name evidence="2" type="ORF">MMF94_05535</name>
</gene>
<dbReference type="InterPro" id="IPR050766">
    <property type="entry name" value="Bact_Lucif_Oxidored"/>
</dbReference>
<dbReference type="PANTHER" id="PTHR30137">
    <property type="entry name" value="LUCIFERASE-LIKE MONOOXYGENASE"/>
    <property type="match status" value="1"/>
</dbReference>
<protein>
    <submittedName>
        <fullName evidence="2">LLM class flavin-dependent oxidoreductase</fullName>
    </submittedName>
</protein>
<organism evidence="2 3">
    <name type="scientific">Pseudonocardia alaniniphila</name>
    <dbReference type="NCBI Taxonomy" id="75291"/>
    <lineage>
        <taxon>Bacteria</taxon>
        <taxon>Bacillati</taxon>
        <taxon>Actinomycetota</taxon>
        <taxon>Actinomycetes</taxon>
        <taxon>Pseudonocardiales</taxon>
        <taxon>Pseudonocardiaceae</taxon>
        <taxon>Pseudonocardia</taxon>
    </lineage>
</organism>
<evidence type="ECO:0000313" key="3">
    <source>
        <dbReference type="Proteomes" id="UP001299970"/>
    </source>
</evidence>
<accession>A0ABS9T9D7</accession>
<feature type="domain" description="Luciferase-like" evidence="1">
    <location>
        <begin position="41"/>
        <end position="349"/>
    </location>
</feature>
<dbReference type="EMBL" id="JAKXMK010000004">
    <property type="protein sequence ID" value="MCH6165139.1"/>
    <property type="molecule type" value="Genomic_DNA"/>
</dbReference>
<dbReference type="SUPFAM" id="SSF51679">
    <property type="entry name" value="Bacterial luciferase-like"/>
    <property type="match status" value="1"/>
</dbReference>
<sequence>MEVVVFDLVPYAEHVEHLKQDDGELPWPLAKRYFDPAVAVRTYAEHLDAWEELDRLGYDGVGFNEHHTSPYGLMNSPNLLAASAAQRTTRLKLHIYANLLPLHDPIRLAEELAMLDCLSNGRIVAGFGRGIPREHAVFGVPMAESRPRFEEAAEIIRGLWTEEVFSFEGKFWSCRDVAIWPRPVQQPHPPIWVPVTSSKETIEWAARNNVSITPGVEHPGLRADVLRHYTDCLHEHGRERTAEHVHLSMSPYVADSKQQAIDEAGPYLRYFNQTLFSHGNITEHDLQRKAGYVSDSSLDYVRPENLPAAQRARADFRNLTLDDIAQRAQQWPWGTADEVTQRIIDHADATGAGRVLVNLNRGAMPQELFLSQIRRFAKEVLPALQAHDVQVRQ</sequence>
<evidence type="ECO:0000259" key="1">
    <source>
        <dbReference type="Pfam" id="PF00296"/>
    </source>
</evidence>
<name>A0ABS9T9D7_9PSEU</name>
<evidence type="ECO:0000313" key="2">
    <source>
        <dbReference type="EMBL" id="MCH6165139.1"/>
    </source>
</evidence>
<dbReference type="InterPro" id="IPR036661">
    <property type="entry name" value="Luciferase-like_sf"/>
</dbReference>
<dbReference type="InterPro" id="IPR011251">
    <property type="entry name" value="Luciferase-like_dom"/>
</dbReference>
<dbReference type="RefSeq" id="WP_241035171.1">
    <property type="nucleotide sequence ID" value="NZ_BAAAJF010000018.1"/>
</dbReference>
<comment type="caution">
    <text evidence="2">The sequence shown here is derived from an EMBL/GenBank/DDBJ whole genome shotgun (WGS) entry which is preliminary data.</text>
</comment>
<dbReference type="PANTHER" id="PTHR30137:SF6">
    <property type="entry name" value="LUCIFERASE-LIKE MONOOXYGENASE"/>
    <property type="match status" value="1"/>
</dbReference>
<dbReference type="Pfam" id="PF00296">
    <property type="entry name" value="Bac_luciferase"/>
    <property type="match status" value="1"/>
</dbReference>
<proteinExistence type="predicted"/>